<organism evidence="12 13">
    <name type="scientific">Pseudomonas chlororaphis</name>
    <dbReference type="NCBI Taxonomy" id="587753"/>
    <lineage>
        <taxon>Bacteria</taxon>
        <taxon>Pseudomonadati</taxon>
        <taxon>Pseudomonadota</taxon>
        <taxon>Gammaproteobacteria</taxon>
        <taxon>Pseudomonadales</taxon>
        <taxon>Pseudomonadaceae</taxon>
        <taxon>Pseudomonas</taxon>
    </lineage>
</organism>
<feature type="transmembrane region" description="Helical" evidence="10">
    <location>
        <begin position="12"/>
        <end position="37"/>
    </location>
</feature>
<evidence type="ECO:0000256" key="1">
    <source>
        <dbReference type="ARBA" id="ARBA00004651"/>
    </source>
</evidence>
<keyword evidence="4" id="KW-0973">c-di-GMP</keyword>
<keyword evidence="3" id="KW-1003">Cell membrane</keyword>
<evidence type="ECO:0000259" key="11">
    <source>
        <dbReference type="PROSITE" id="PS50883"/>
    </source>
</evidence>
<dbReference type="Pfam" id="PF00563">
    <property type="entry name" value="EAL"/>
    <property type="match status" value="1"/>
</dbReference>
<evidence type="ECO:0000256" key="9">
    <source>
        <dbReference type="ARBA" id="ARBA00034290"/>
    </source>
</evidence>
<proteinExistence type="predicted"/>
<keyword evidence="6" id="KW-0378">Hydrolase</keyword>
<keyword evidence="8 10" id="KW-0472">Membrane</keyword>
<feature type="domain" description="EAL" evidence="11">
    <location>
        <begin position="258"/>
        <end position="512"/>
    </location>
</feature>
<dbReference type="EMBL" id="LR134334">
    <property type="protein sequence ID" value="VEF72735.1"/>
    <property type="molecule type" value="Genomic_DNA"/>
</dbReference>
<evidence type="ECO:0000256" key="4">
    <source>
        <dbReference type="ARBA" id="ARBA00022636"/>
    </source>
</evidence>
<dbReference type="Pfam" id="PF12792">
    <property type="entry name" value="CSS-motif"/>
    <property type="match status" value="1"/>
</dbReference>
<dbReference type="CDD" id="cd01948">
    <property type="entry name" value="EAL"/>
    <property type="match status" value="1"/>
</dbReference>
<evidence type="ECO:0000313" key="13">
    <source>
        <dbReference type="Proteomes" id="UP000277437"/>
    </source>
</evidence>
<dbReference type="SUPFAM" id="SSF141868">
    <property type="entry name" value="EAL domain-like"/>
    <property type="match status" value="1"/>
</dbReference>
<evidence type="ECO:0000256" key="7">
    <source>
        <dbReference type="ARBA" id="ARBA00022989"/>
    </source>
</evidence>
<dbReference type="Gene3D" id="3.20.20.450">
    <property type="entry name" value="EAL domain"/>
    <property type="match status" value="1"/>
</dbReference>
<dbReference type="RefSeq" id="WP_124324760.1">
    <property type="nucleotide sequence ID" value="NZ_CP118137.1"/>
</dbReference>
<dbReference type="Proteomes" id="UP000277437">
    <property type="component" value="Chromosome"/>
</dbReference>
<comment type="subcellular location">
    <subcellularLocation>
        <location evidence="1">Cell membrane</location>
        <topology evidence="1">Multi-pass membrane protein</topology>
    </subcellularLocation>
</comment>
<evidence type="ECO:0000313" key="12">
    <source>
        <dbReference type="EMBL" id="VEF72735.1"/>
    </source>
</evidence>
<evidence type="ECO:0000256" key="2">
    <source>
        <dbReference type="ARBA" id="ARBA00012282"/>
    </source>
</evidence>
<evidence type="ECO:0000256" key="6">
    <source>
        <dbReference type="ARBA" id="ARBA00022801"/>
    </source>
</evidence>
<dbReference type="InterPro" id="IPR024744">
    <property type="entry name" value="CSS-motif_dom"/>
</dbReference>
<evidence type="ECO:0000256" key="8">
    <source>
        <dbReference type="ARBA" id="ARBA00023136"/>
    </source>
</evidence>
<evidence type="ECO:0000256" key="5">
    <source>
        <dbReference type="ARBA" id="ARBA00022692"/>
    </source>
</evidence>
<keyword evidence="5 10" id="KW-0812">Transmembrane</keyword>
<dbReference type="InterPro" id="IPR035919">
    <property type="entry name" value="EAL_sf"/>
</dbReference>
<sequence>MPLTIKRHKRMAVNICLSVLIGTFPIVCGIVTLHSLANRTLEQQSESATKAAIQQFNAMLDSAEGATSDTYRLAGSPCEDVQFLLREQATQRLFVRTVGVTLNDEFYCSSLFGKFFEHIRPTDYVNGQLLLSFGNVVTPDIPVLIYRKSENEKGALAVIDGRYVKNVLQHTGKGGNSVLIVGPRWMSSSGHVFTAEHKKFPIAETRISSKKYFFSVASGFNSGEVLRHIEKNYIDLFGVFIFLGLSAGAFTYWTLGRAIPPSQELKRALSAGEFIPYIQPIVSAEDESWIGAEILMRWNHSSDGLVSPDLFIPYAEHSGLIVPMTQSIMMQVAKQLAPISQKLSKGFHIGFNISNHHCHDIELIHDCQYFLNAFPKDSITLVLEITEREIIEPGATTYELFDRLNNMGVKIALDDFGTGHSSLDYLRKFKVDYLKIDKSFVSMIGEDSLSTHIIESILALSEKINLSVVAEGIETPEQQKYLKERKVKYLQGYLYSRPLPLDIFIEKINQASINNQAQAQLSNS</sequence>
<dbReference type="PANTHER" id="PTHR33121">
    <property type="entry name" value="CYCLIC DI-GMP PHOSPHODIESTERASE PDEF"/>
    <property type="match status" value="1"/>
</dbReference>
<dbReference type="PANTHER" id="PTHR33121:SF80">
    <property type="entry name" value="CYCLIC DI-GMP PHOSPHODIESTERASE PDEL"/>
    <property type="match status" value="1"/>
</dbReference>
<evidence type="ECO:0000256" key="3">
    <source>
        <dbReference type="ARBA" id="ARBA00022475"/>
    </source>
</evidence>
<dbReference type="InterPro" id="IPR001633">
    <property type="entry name" value="EAL_dom"/>
</dbReference>
<gene>
    <name evidence="12" type="primary">ycgG_3</name>
    <name evidence="12" type="ORF">NCTC7357_00971</name>
</gene>
<dbReference type="GO" id="GO:0071111">
    <property type="term" value="F:cyclic-guanylate-specific phosphodiesterase activity"/>
    <property type="evidence" value="ECO:0007669"/>
    <property type="project" value="UniProtKB-EC"/>
</dbReference>
<protein>
    <recommendedName>
        <fullName evidence="2">cyclic-guanylate-specific phosphodiesterase</fullName>
        <ecNumber evidence="2">3.1.4.52</ecNumber>
    </recommendedName>
</protein>
<dbReference type="FunFam" id="3.20.20.450:FF:000001">
    <property type="entry name" value="Cyclic di-GMP phosphodiesterase yahA"/>
    <property type="match status" value="1"/>
</dbReference>
<comment type="catalytic activity">
    <reaction evidence="9">
        <text>3',3'-c-di-GMP + H2O = 5'-phosphoguanylyl(3'-&gt;5')guanosine + H(+)</text>
        <dbReference type="Rhea" id="RHEA:24902"/>
        <dbReference type="ChEBI" id="CHEBI:15377"/>
        <dbReference type="ChEBI" id="CHEBI:15378"/>
        <dbReference type="ChEBI" id="CHEBI:58754"/>
        <dbReference type="ChEBI" id="CHEBI:58805"/>
        <dbReference type="EC" id="3.1.4.52"/>
    </reaction>
</comment>
<dbReference type="SMART" id="SM00052">
    <property type="entry name" value="EAL"/>
    <property type="match status" value="1"/>
</dbReference>
<keyword evidence="7 10" id="KW-1133">Transmembrane helix</keyword>
<name>A0AAX3FTF2_9PSED</name>
<dbReference type="PROSITE" id="PS50883">
    <property type="entry name" value="EAL"/>
    <property type="match status" value="1"/>
</dbReference>
<dbReference type="GO" id="GO:0005886">
    <property type="term" value="C:plasma membrane"/>
    <property type="evidence" value="ECO:0007669"/>
    <property type="project" value="UniProtKB-SubCell"/>
</dbReference>
<reference evidence="12 13" key="1">
    <citation type="submission" date="2018-12" db="EMBL/GenBank/DDBJ databases">
        <authorList>
            <consortium name="Pathogen Informatics"/>
        </authorList>
    </citation>
    <scope>NUCLEOTIDE SEQUENCE [LARGE SCALE GENOMIC DNA]</scope>
    <source>
        <strain evidence="12 13">NCTC7357</strain>
    </source>
</reference>
<dbReference type="AlphaFoldDB" id="A0AAX3FTF2"/>
<dbReference type="InterPro" id="IPR050706">
    <property type="entry name" value="Cyclic-di-GMP_PDE-like"/>
</dbReference>
<evidence type="ECO:0000256" key="10">
    <source>
        <dbReference type="SAM" id="Phobius"/>
    </source>
</evidence>
<accession>A0AAX3FTF2</accession>
<dbReference type="EC" id="3.1.4.52" evidence="2"/>